<keyword evidence="6" id="KW-0833">Ubl conjugation pathway</keyword>
<dbReference type="Pfam" id="PF14369">
    <property type="entry name" value="Zn_ribbon_19"/>
    <property type="match status" value="1"/>
</dbReference>
<dbReference type="SUPFAM" id="SSF57850">
    <property type="entry name" value="RING/U-box"/>
    <property type="match status" value="1"/>
</dbReference>
<keyword evidence="5 8" id="KW-0863">Zinc-finger</keyword>
<evidence type="ECO:0000256" key="4">
    <source>
        <dbReference type="ARBA" id="ARBA00022723"/>
    </source>
</evidence>
<evidence type="ECO:0000256" key="3">
    <source>
        <dbReference type="ARBA" id="ARBA00022679"/>
    </source>
</evidence>
<dbReference type="GO" id="GO:0005737">
    <property type="term" value="C:cytoplasm"/>
    <property type="evidence" value="ECO:0007669"/>
    <property type="project" value="TreeGrafter"/>
</dbReference>
<evidence type="ECO:0000256" key="6">
    <source>
        <dbReference type="ARBA" id="ARBA00022786"/>
    </source>
</evidence>
<name>A0A8K0H4W3_9ROSA</name>
<dbReference type="SMART" id="SM00184">
    <property type="entry name" value="RING"/>
    <property type="match status" value="1"/>
</dbReference>
<dbReference type="InterPro" id="IPR001841">
    <property type="entry name" value="Znf_RING"/>
</dbReference>
<dbReference type="PROSITE" id="PS50089">
    <property type="entry name" value="ZF_RING_2"/>
    <property type="match status" value="1"/>
</dbReference>
<sequence length="430" mass="49194">MRPDSCFAWRGRNNGNEETPKAMKSASKDKNSIAFDNNYKPFFAVFAYICLVLIPTPTHKNPNLVWKFTQYLISSAISLLMSLIPSGVTNNGAGTRTYQTYWCYQCHRTVRLDPTTNPSEIVCPRCFGNFLCEMDVERSTRIIDYTDFDPSPGARLLEALTLMLDPPMRRFNNGLLVDPAEPENQNRPWLRRRQNREEGIETWNPDAAQILQAPRSRRRRRNRSFDGTNWDSETGNQNQPRTWIVLRPLDPSNPFSPIFTPENPRRPVVDPRNYFFGPGLNELIEDLTQNDRPGPLPAPESVISKIPTVKIDETHLKNDSRHCPVCMEEFNVGGEASELPCNHIFHPDCIVPWLRLHNSCPVCRHEIPVPCEEDDSESSNGGEGRNRRCTRWVRRLASLWPFRARYHPINPQADHNDSTSTPTSSSPPGL</sequence>
<comment type="caution">
    <text evidence="11">The sequence shown here is derived from an EMBL/GenBank/DDBJ whole genome shotgun (WGS) entry which is preliminary data.</text>
</comment>
<dbReference type="OrthoDB" id="8062037at2759"/>
<evidence type="ECO:0000256" key="9">
    <source>
        <dbReference type="SAM" id="MobiDB-lite"/>
    </source>
</evidence>
<accession>A0A8K0H4W3</accession>
<dbReference type="PANTHER" id="PTHR15710:SF18">
    <property type="entry name" value="RING-TYPE E3 UBIQUITIN TRANSFERASE"/>
    <property type="match status" value="1"/>
</dbReference>
<evidence type="ECO:0000256" key="1">
    <source>
        <dbReference type="ARBA" id="ARBA00000900"/>
    </source>
</evidence>
<proteinExistence type="predicted"/>
<dbReference type="FunFam" id="3.30.40.10:FF:000022">
    <property type="entry name" value="E3 ubiquitin-protein ligase RING1-like"/>
    <property type="match status" value="1"/>
</dbReference>
<feature type="region of interest" description="Disordered" evidence="9">
    <location>
        <begin position="205"/>
        <end position="241"/>
    </location>
</feature>
<evidence type="ECO:0000259" key="10">
    <source>
        <dbReference type="PROSITE" id="PS50089"/>
    </source>
</evidence>
<evidence type="ECO:0000256" key="7">
    <source>
        <dbReference type="ARBA" id="ARBA00022833"/>
    </source>
</evidence>
<dbReference type="PANTHER" id="PTHR15710">
    <property type="entry name" value="E3 UBIQUITIN-PROTEIN LIGASE PRAJA"/>
    <property type="match status" value="1"/>
</dbReference>
<feature type="region of interest" description="Disordered" evidence="9">
    <location>
        <begin position="408"/>
        <end position="430"/>
    </location>
</feature>
<dbReference type="Proteomes" id="UP000796880">
    <property type="component" value="Unassembled WGS sequence"/>
</dbReference>
<dbReference type="EC" id="2.3.2.27" evidence="2"/>
<evidence type="ECO:0000256" key="5">
    <source>
        <dbReference type="ARBA" id="ARBA00022771"/>
    </source>
</evidence>
<dbReference type="AlphaFoldDB" id="A0A8K0H4W3"/>
<dbReference type="GO" id="GO:0061630">
    <property type="term" value="F:ubiquitin protein ligase activity"/>
    <property type="evidence" value="ECO:0007669"/>
    <property type="project" value="UniProtKB-EC"/>
</dbReference>
<dbReference type="InterPro" id="IPR013083">
    <property type="entry name" value="Znf_RING/FYVE/PHD"/>
</dbReference>
<feature type="compositionally biased region" description="Low complexity" evidence="9">
    <location>
        <begin position="418"/>
        <end position="430"/>
    </location>
</feature>
<dbReference type="Pfam" id="PF13639">
    <property type="entry name" value="zf-RING_2"/>
    <property type="match status" value="1"/>
</dbReference>
<dbReference type="GO" id="GO:0016567">
    <property type="term" value="P:protein ubiquitination"/>
    <property type="evidence" value="ECO:0007669"/>
    <property type="project" value="TreeGrafter"/>
</dbReference>
<evidence type="ECO:0000313" key="12">
    <source>
        <dbReference type="Proteomes" id="UP000796880"/>
    </source>
</evidence>
<evidence type="ECO:0000256" key="8">
    <source>
        <dbReference type="PROSITE-ProRule" id="PRU00175"/>
    </source>
</evidence>
<protein>
    <recommendedName>
        <fullName evidence="2">RING-type E3 ubiquitin transferase</fullName>
        <ecNumber evidence="2">2.3.2.27</ecNumber>
    </recommendedName>
</protein>
<evidence type="ECO:0000256" key="2">
    <source>
        <dbReference type="ARBA" id="ARBA00012483"/>
    </source>
</evidence>
<keyword evidence="4" id="KW-0479">Metal-binding</keyword>
<keyword evidence="7" id="KW-0862">Zinc</keyword>
<keyword evidence="12" id="KW-1185">Reference proteome</keyword>
<dbReference type="GO" id="GO:0008270">
    <property type="term" value="F:zinc ion binding"/>
    <property type="evidence" value="ECO:0007669"/>
    <property type="project" value="UniProtKB-KW"/>
</dbReference>
<keyword evidence="3" id="KW-0808">Transferase</keyword>
<dbReference type="InterPro" id="IPR039525">
    <property type="entry name" value="RNF126-like_zinc-ribbon"/>
</dbReference>
<dbReference type="EMBL" id="VOIH02000005">
    <property type="protein sequence ID" value="KAF3445683.1"/>
    <property type="molecule type" value="Genomic_DNA"/>
</dbReference>
<dbReference type="CDD" id="cd16667">
    <property type="entry name" value="RING-H2_RNF126-like"/>
    <property type="match status" value="1"/>
</dbReference>
<comment type="catalytic activity">
    <reaction evidence="1">
        <text>S-ubiquitinyl-[E2 ubiquitin-conjugating enzyme]-L-cysteine + [acceptor protein]-L-lysine = [E2 ubiquitin-conjugating enzyme]-L-cysteine + N(6)-ubiquitinyl-[acceptor protein]-L-lysine.</text>
        <dbReference type="EC" id="2.3.2.27"/>
    </reaction>
</comment>
<evidence type="ECO:0000313" key="11">
    <source>
        <dbReference type="EMBL" id="KAF3445683.1"/>
    </source>
</evidence>
<organism evidence="11 12">
    <name type="scientific">Rhamnella rubrinervis</name>
    <dbReference type="NCBI Taxonomy" id="2594499"/>
    <lineage>
        <taxon>Eukaryota</taxon>
        <taxon>Viridiplantae</taxon>
        <taxon>Streptophyta</taxon>
        <taxon>Embryophyta</taxon>
        <taxon>Tracheophyta</taxon>
        <taxon>Spermatophyta</taxon>
        <taxon>Magnoliopsida</taxon>
        <taxon>eudicotyledons</taxon>
        <taxon>Gunneridae</taxon>
        <taxon>Pentapetalae</taxon>
        <taxon>rosids</taxon>
        <taxon>fabids</taxon>
        <taxon>Rosales</taxon>
        <taxon>Rhamnaceae</taxon>
        <taxon>rhamnoid group</taxon>
        <taxon>Rhamneae</taxon>
        <taxon>Rhamnella</taxon>
    </lineage>
</organism>
<feature type="compositionally biased region" description="Polar residues" evidence="9">
    <location>
        <begin position="225"/>
        <end position="241"/>
    </location>
</feature>
<reference evidence="11" key="1">
    <citation type="submission" date="2020-03" db="EMBL/GenBank/DDBJ databases">
        <title>A high-quality chromosome-level genome assembly of a woody plant with both climbing and erect habits, Rhamnella rubrinervis.</title>
        <authorList>
            <person name="Lu Z."/>
            <person name="Yang Y."/>
            <person name="Zhu X."/>
            <person name="Sun Y."/>
        </authorList>
    </citation>
    <scope>NUCLEOTIDE SEQUENCE</scope>
    <source>
        <strain evidence="11">BYM</strain>
        <tissue evidence="11">Leaf</tissue>
    </source>
</reference>
<feature type="domain" description="RING-type" evidence="10">
    <location>
        <begin position="323"/>
        <end position="364"/>
    </location>
</feature>
<dbReference type="Gene3D" id="3.30.40.10">
    <property type="entry name" value="Zinc/RING finger domain, C3HC4 (zinc finger)"/>
    <property type="match status" value="1"/>
</dbReference>
<gene>
    <name evidence="11" type="ORF">FNV43_RR10859</name>
</gene>